<keyword evidence="3" id="KW-0732">Signal</keyword>
<evidence type="ECO:0000313" key="5">
    <source>
        <dbReference type="Proteomes" id="UP000694941"/>
    </source>
</evidence>
<dbReference type="InterPro" id="IPR001368">
    <property type="entry name" value="TNFR/NGFR_Cys_rich_reg"/>
</dbReference>
<comment type="caution">
    <text evidence="1">Lacks conserved residue(s) required for the propagation of feature annotation.</text>
</comment>
<dbReference type="Proteomes" id="UP000694941">
    <property type="component" value="Unplaced"/>
</dbReference>
<keyword evidence="2" id="KW-0812">Transmembrane</keyword>
<dbReference type="PROSITE" id="PS50050">
    <property type="entry name" value="TNFR_NGFR_2"/>
    <property type="match status" value="1"/>
</dbReference>
<keyword evidence="1" id="KW-1015">Disulfide bond</keyword>
<evidence type="ECO:0000259" key="4">
    <source>
        <dbReference type="PROSITE" id="PS50050"/>
    </source>
</evidence>
<feature type="disulfide bond" evidence="1">
    <location>
        <begin position="51"/>
        <end position="69"/>
    </location>
</feature>
<accession>A0ABM1RVL0</accession>
<sequence>MTRLTRLLSLCIYVLITVTPSRSDLSVVAQCELEQEWFDRDQEQCRPCTNCRPEELELISCTKYQDSVCVDLNTIGLAIPGVTKTRPLYPYLHSGPVINKQQSLLVETNTGGVARTPTKKHKFREVEFAASSREMISENQKFGPLVESTSQVQDLPYAWSVPTLVVLGIVMVVVLLVVFVLVVRNIRHRRYSKHDSSFLATRARLFSRDRLNTTEYMHSLATIDRKYAMDQILEKRRRVLFAPEINCDNSNGYVDEVFIDITGFNNTNDQETSLITKDEAT</sequence>
<feature type="signal peptide" evidence="3">
    <location>
        <begin position="1"/>
        <end position="23"/>
    </location>
</feature>
<protein>
    <submittedName>
        <fullName evidence="6">Uncharacterized protein LOC111083294</fullName>
    </submittedName>
</protein>
<keyword evidence="2" id="KW-0472">Membrane</keyword>
<evidence type="ECO:0000256" key="3">
    <source>
        <dbReference type="SAM" id="SignalP"/>
    </source>
</evidence>
<feature type="domain" description="TNFR-Cys" evidence="4">
    <location>
        <begin position="30"/>
        <end position="69"/>
    </location>
</feature>
<gene>
    <name evidence="6" type="primary">LOC111083294</name>
</gene>
<feature type="chain" id="PRO_5046528972" evidence="3">
    <location>
        <begin position="24"/>
        <end position="281"/>
    </location>
</feature>
<reference evidence="6" key="1">
    <citation type="submission" date="2025-08" db="UniProtKB">
        <authorList>
            <consortium name="RefSeq"/>
        </authorList>
    </citation>
    <scope>IDENTIFICATION</scope>
    <source>
        <tissue evidence="6">Muscle</tissue>
    </source>
</reference>
<feature type="transmembrane region" description="Helical" evidence="2">
    <location>
        <begin position="157"/>
        <end position="183"/>
    </location>
</feature>
<feature type="repeat" description="TNFR-Cys" evidence="1">
    <location>
        <begin position="30"/>
        <end position="69"/>
    </location>
</feature>
<evidence type="ECO:0000313" key="6">
    <source>
        <dbReference type="RefSeq" id="XP_022235415.1"/>
    </source>
</evidence>
<dbReference type="PROSITE" id="PS00652">
    <property type="entry name" value="TNFR_NGFR_1"/>
    <property type="match status" value="1"/>
</dbReference>
<evidence type="ECO:0000256" key="1">
    <source>
        <dbReference type="PROSITE-ProRule" id="PRU00206"/>
    </source>
</evidence>
<name>A0ABM1RVL0_LIMPO</name>
<feature type="disulfide bond" evidence="1">
    <location>
        <begin position="48"/>
        <end position="61"/>
    </location>
</feature>
<proteinExistence type="predicted"/>
<dbReference type="GeneID" id="111083294"/>
<evidence type="ECO:0000256" key="2">
    <source>
        <dbReference type="SAM" id="Phobius"/>
    </source>
</evidence>
<dbReference type="RefSeq" id="XP_022235415.1">
    <property type="nucleotide sequence ID" value="XM_022379707.1"/>
</dbReference>
<organism evidence="5 6">
    <name type="scientific">Limulus polyphemus</name>
    <name type="common">Atlantic horseshoe crab</name>
    <dbReference type="NCBI Taxonomy" id="6850"/>
    <lineage>
        <taxon>Eukaryota</taxon>
        <taxon>Metazoa</taxon>
        <taxon>Ecdysozoa</taxon>
        <taxon>Arthropoda</taxon>
        <taxon>Chelicerata</taxon>
        <taxon>Merostomata</taxon>
        <taxon>Xiphosura</taxon>
        <taxon>Limulidae</taxon>
        <taxon>Limulus</taxon>
    </lineage>
</organism>
<keyword evidence="5" id="KW-1185">Reference proteome</keyword>
<keyword evidence="2" id="KW-1133">Transmembrane helix</keyword>